<sequence length="345" mass="39895">MTWYNPTNIERGGCKHETLEGKKYQCLCDYSGFTTYRVLILTISVILFLLSVYFFLKVWKLSEKMKASLKLRVVALSLCIFGTADLIVFYSFDPHRCNEKAPIILESLLYGMPISTSCILLIFIVIRWMDLLKITFVSHKHILFSPKLSRFLVRFCTGLFLYEIICRIFWIQVIYIIYSVVAAIITLVLFFGFMVTGSRLTKKLISGSKLLSKEDKKRKTQIKLINRTAFFGSSISLLILIESIVIMPTTCWRKMGCTFAIEFIMRSEILLIFSLYLFLSWKSNQKTKTSSNNNNKQETNNQNTKENYRHTTSSSSERSNNPESLSPDNYQMNEIGNEKSANENL</sequence>
<feature type="transmembrane region" description="Helical" evidence="2">
    <location>
        <begin position="71"/>
        <end position="90"/>
    </location>
</feature>
<evidence type="ECO:0000313" key="4">
    <source>
        <dbReference type="Proteomes" id="UP001150062"/>
    </source>
</evidence>
<feature type="transmembrane region" description="Helical" evidence="2">
    <location>
        <begin position="110"/>
        <end position="130"/>
    </location>
</feature>
<keyword evidence="2" id="KW-0472">Membrane</keyword>
<evidence type="ECO:0000313" key="3">
    <source>
        <dbReference type="EMBL" id="KAJ6249358.1"/>
    </source>
</evidence>
<keyword evidence="2" id="KW-0812">Transmembrane</keyword>
<comment type="caution">
    <text evidence="3">The sequence shown here is derived from an EMBL/GenBank/DDBJ whole genome shotgun (WGS) entry which is preliminary data.</text>
</comment>
<name>A0ABQ8YXP1_9EUKA</name>
<keyword evidence="4" id="KW-1185">Reference proteome</keyword>
<feature type="transmembrane region" description="Helical" evidence="2">
    <location>
        <begin position="176"/>
        <end position="195"/>
    </location>
</feature>
<feature type="transmembrane region" description="Helical" evidence="2">
    <location>
        <begin position="259"/>
        <end position="279"/>
    </location>
</feature>
<feature type="region of interest" description="Disordered" evidence="1">
    <location>
        <begin position="286"/>
        <end position="345"/>
    </location>
</feature>
<dbReference type="EMBL" id="JAOAOG010000100">
    <property type="protein sequence ID" value="KAJ6249358.1"/>
    <property type="molecule type" value="Genomic_DNA"/>
</dbReference>
<feature type="transmembrane region" description="Helical" evidence="2">
    <location>
        <begin position="224"/>
        <end position="247"/>
    </location>
</feature>
<feature type="compositionally biased region" description="Basic and acidic residues" evidence="1">
    <location>
        <begin position="336"/>
        <end position="345"/>
    </location>
</feature>
<accession>A0ABQ8YXP1</accession>
<gene>
    <name evidence="3" type="ORF">M0813_17153</name>
</gene>
<feature type="compositionally biased region" description="Low complexity" evidence="1">
    <location>
        <begin position="313"/>
        <end position="327"/>
    </location>
</feature>
<reference evidence="3" key="1">
    <citation type="submission" date="2022-08" db="EMBL/GenBank/DDBJ databases">
        <title>Novel sulfate-reducing endosymbionts in the free-living metamonad Anaeramoeba.</title>
        <authorList>
            <person name="Jerlstrom-Hultqvist J."/>
            <person name="Cepicka I."/>
            <person name="Gallot-Lavallee L."/>
            <person name="Salas-Leiva D."/>
            <person name="Curtis B.A."/>
            <person name="Zahonova K."/>
            <person name="Pipaliya S."/>
            <person name="Dacks J."/>
            <person name="Roger A.J."/>
        </authorList>
    </citation>
    <scope>NUCLEOTIDE SEQUENCE</scope>
    <source>
        <strain evidence="3">Schooner1</strain>
    </source>
</reference>
<feature type="transmembrane region" description="Helical" evidence="2">
    <location>
        <begin position="151"/>
        <end position="170"/>
    </location>
</feature>
<keyword evidence="2" id="KW-1133">Transmembrane helix</keyword>
<feature type="transmembrane region" description="Helical" evidence="2">
    <location>
        <begin position="38"/>
        <end position="59"/>
    </location>
</feature>
<protein>
    <submittedName>
        <fullName evidence="3">Uncharacterized protein</fullName>
    </submittedName>
</protein>
<feature type="compositionally biased region" description="Low complexity" evidence="1">
    <location>
        <begin position="286"/>
        <end position="305"/>
    </location>
</feature>
<proteinExistence type="predicted"/>
<dbReference type="Proteomes" id="UP001150062">
    <property type="component" value="Unassembled WGS sequence"/>
</dbReference>
<evidence type="ECO:0000256" key="1">
    <source>
        <dbReference type="SAM" id="MobiDB-lite"/>
    </source>
</evidence>
<evidence type="ECO:0000256" key="2">
    <source>
        <dbReference type="SAM" id="Phobius"/>
    </source>
</evidence>
<organism evidence="3 4">
    <name type="scientific">Anaeramoeba flamelloides</name>
    <dbReference type="NCBI Taxonomy" id="1746091"/>
    <lineage>
        <taxon>Eukaryota</taxon>
        <taxon>Metamonada</taxon>
        <taxon>Anaeramoebidae</taxon>
        <taxon>Anaeramoeba</taxon>
    </lineage>
</organism>